<reference evidence="2 3" key="1">
    <citation type="submission" date="2014-11" db="EMBL/GenBank/DDBJ databases">
        <title>Genetic blueprint of the zoonotic pathogen Toxocara canis.</title>
        <authorList>
            <person name="Zhu X.-Q."/>
            <person name="Korhonen P.K."/>
            <person name="Cai H."/>
            <person name="Young N.D."/>
            <person name="Nejsum P."/>
            <person name="von Samson-Himmelstjerna G."/>
            <person name="Boag P.R."/>
            <person name="Tan P."/>
            <person name="Li Q."/>
            <person name="Min J."/>
            <person name="Yang Y."/>
            <person name="Wang X."/>
            <person name="Fang X."/>
            <person name="Hall R.S."/>
            <person name="Hofmann A."/>
            <person name="Sternberg P.W."/>
            <person name="Jex A.R."/>
            <person name="Gasser R.B."/>
        </authorList>
    </citation>
    <scope>NUCLEOTIDE SEQUENCE [LARGE SCALE GENOMIC DNA]</scope>
    <source>
        <strain evidence="2">PN_DK_2014</strain>
    </source>
</reference>
<evidence type="ECO:0000256" key="1">
    <source>
        <dbReference type="SAM" id="MobiDB-lite"/>
    </source>
</evidence>
<feature type="region of interest" description="Disordered" evidence="1">
    <location>
        <begin position="51"/>
        <end position="94"/>
    </location>
</feature>
<keyword evidence="3" id="KW-1185">Reference proteome</keyword>
<name>A0A0B2USK1_TOXCA</name>
<protein>
    <submittedName>
        <fullName evidence="2">Uncharacterized protein</fullName>
    </submittedName>
</protein>
<dbReference type="EMBL" id="JPKZ01002983">
    <property type="protein sequence ID" value="KHN74001.1"/>
    <property type="molecule type" value="Genomic_DNA"/>
</dbReference>
<feature type="compositionally biased region" description="Basic and acidic residues" evidence="1">
    <location>
        <begin position="51"/>
        <end position="67"/>
    </location>
</feature>
<dbReference type="AlphaFoldDB" id="A0A0B2USK1"/>
<sequence length="121" mass="13875">MLNDLLLADVSHYQFNVTAVQVVLISEDRRSERKGSEVAMGNVNERHLIQRNDTRTRSASKRMHECSEMPSTSHPYEISPHPKRPRSIFSLPSRSPEFHPPPLRCFSAMESEQMKIDSGKI</sequence>
<proteinExistence type="predicted"/>
<gene>
    <name evidence="2" type="ORF">Tcan_09973</name>
</gene>
<evidence type="ECO:0000313" key="2">
    <source>
        <dbReference type="EMBL" id="KHN74001.1"/>
    </source>
</evidence>
<dbReference type="OrthoDB" id="10545940at2759"/>
<organism evidence="2 3">
    <name type="scientific">Toxocara canis</name>
    <name type="common">Canine roundworm</name>
    <dbReference type="NCBI Taxonomy" id="6265"/>
    <lineage>
        <taxon>Eukaryota</taxon>
        <taxon>Metazoa</taxon>
        <taxon>Ecdysozoa</taxon>
        <taxon>Nematoda</taxon>
        <taxon>Chromadorea</taxon>
        <taxon>Rhabditida</taxon>
        <taxon>Spirurina</taxon>
        <taxon>Ascaridomorpha</taxon>
        <taxon>Ascaridoidea</taxon>
        <taxon>Toxocaridae</taxon>
        <taxon>Toxocara</taxon>
    </lineage>
</organism>
<comment type="caution">
    <text evidence="2">The sequence shown here is derived from an EMBL/GenBank/DDBJ whole genome shotgun (WGS) entry which is preliminary data.</text>
</comment>
<evidence type="ECO:0000313" key="3">
    <source>
        <dbReference type="Proteomes" id="UP000031036"/>
    </source>
</evidence>
<accession>A0A0B2USK1</accession>
<dbReference type="Proteomes" id="UP000031036">
    <property type="component" value="Unassembled WGS sequence"/>
</dbReference>